<evidence type="ECO:0000256" key="1">
    <source>
        <dbReference type="SAM" id="Phobius"/>
    </source>
</evidence>
<comment type="caution">
    <text evidence="2">The sequence shown here is derived from an EMBL/GenBank/DDBJ whole genome shotgun (WGS) entry which is preliminary data.</text>
</comment>
<reference evidence="2 3" key="1">
    <citation type="submission" date="2023-07" db="EMBL/GenBank/DDBJ databases">
        <title>Genomic Encyclopedia of Type Strains, Phase IV (KMG-IV): sequencing the most valuable type-strain genomes for metagenomic binning, comparative biology and taxonomic classification.</title>
        <authorList>
            <person name="Goeker M."/>
        </authorList>
    </citation>
    <scope>NUCLEOTIDE SEQUENCE [LARGE SCALE GENOMIC DNA]</scope>
    <source>
        <strain evidence="2 3">DSM 9768</strain>
    </source>
</reference>
<evidence type="ECO:0000313" key="2">
    <source>
        <dbReference type="EMBL" id="MDQ0256413.1"/>
    </source>
</evidence>
<gene>
    <name evidence="2" type="ORF">J2S74_003833</name>
</gene>
<organism evidence="2 3">
    <name type="scientific">Evansella vedderi</name>
    <dbReference type="NCBI Taxonomy" id="38282"/>
    <lineage>
        <taxon>Bacteria</taxon>
        <taxon>Bacillati</taxon>
        <taxon>Bacillota</taxon>
        <taxon>Bacilli</taxon>
        <taxon>Bacillales</taxon>
        <taxon>Bacillaceae</taxon>
        <taxon>Evansella</taxon>
    </lineage>
</organism>
<keyword evidence="3" id="KW-1185">Reference proteome</keyword>
<protein>
    <submittedName>
        <fullName evidence="2">Uncharacterized protein</fullName>
    </submittedName>
</protein>
<name>A0ABT9ZYU5_9BACI</name>
<feature type="transmembrane region" description="Helical" evidence="1">
    <location>
        <begin position="7"/>
        <end position="27"/>
    </location>
</feature>
<keyword evidence="1" id="KW-0472">Membrane</keyword>
<feature type="transmembrane region" description="Helical" evidence="1">
    <location>
        <begin position="60"/>
        <end position="81"/>
    </location>
</feature>
<dbReference type="EMBL" id="JAUSUG010000016">
    <property type="protein sequence ID" value="MDQ0256413.1"/>
    <property type="molecule type" value="Genomic_DNA"/>
</dbReference>
<evidence type="ECO:0000313" key="3">
    <source>
        <dbReference type="Proteomes" id="UP001230005"/>
    </source>
</evidence>
<dbReference type="RefSeq" id="WP_307328491.1">
    <property type="nucleotide sequence ID" value="NZ_JAUSUG010000016.1"/>
</dbReference>
<sequence length="95" mass="11019">MKNVRLLVSTIFIIIFFLFFLSFYFFAQNLNNPVSESTAIPFETFYIYNLETNGEVGINILNLLIVSFVLSIPLFFILKFFSSFISNKLAKKGRI</sequence>
<dbReference type="Proteomes" id="UP001230005">
    <property type="component" value="Unassembled WGS sequence"/>
</dbReference>
<keyword evidence="1" id="KW-1133">Transmembrane helix</keyword>
<proteinExistence type="predicted"/>
<accession>A0ABT9ZYU5</accession>
<keyword evidence="1" id="KW-0812">Transmembrane</keyword>